<dbReference type="Gene3D" id="1.10.510.10">
    <property type="entry name" value="Transferase(Phosphotransferase) domain 1"/>
    <property type="match status" value="1"/>
</dbReference>
<dbReference type="PROSITE" id="PS50011">
    <property type="entry name" value="PROTEIN_KINASE_DOM"/>
    <property type="match status" value="1"/>
</dbReference>
<accession>A0A8T0G6P9</accession>
<proteinExistence type="predicted"/>
<dbReference type="SMART" id="SM00220">
    <property type="entry name" value="S_TKc"/>
    <property type="match status" value="1"/>
</dbReference>
<dbReference type="InterPro" id="IPR000719">
    <property type="entry name" value="Prot_kinase_dom"/>
</dbReference>
<name>A0A8T0G6P9_CERPU</name>
<dbReference type="PANTHER" id="PTHR23257:SF969">
    <property type="entry name" value="INTEGRIN-LINKED PROTEIN KINASE"/>
    <property type="match status" value="1"/>
</dbReference>
<dbReference type="Pfam" id="PF00069">
    <property type="entry name" value="Pkinase"/>
    <property type="match status" value="1"/>
</dbReference>
<comment type="caution">
    <text evidence="2">The sequence shown here is derived from an EMBL/GenBank/DDBJ whole genome shotgun (WGS) entry which is preliminary data.</text>
</comment>
<dbReference type="AlphaFoldDB" id="A0A8T0G6P9"/>
<dbReference type="GO" id="GO:0004672">
    <property type="term" value="F:protein kinase activity"/>
    <property type="evidence" value="ECO:0007669"/>
    <property type="project" value="InterPro"/>
</dbReference>
<feature type="domain" description="Protein kinase" evidence="1">
    <location>
        <begin position="1"/>
        <end position="167"/>
    </location>
</feature>
<dbReference type="SUPFAM" id="SSF56112">
    <property type="entry name" value="Protein kinase-like (PK-like)"/>
    <property type="match status" value="1"/>
</dbReference>
<dbReference type="Proteomes" id="UP000822688">
    <property type="component" value="Chromosome 12"/>
</dbReference>
<keyword evidence="3" id="KW-1185">Reference proteome</keyword>
<evidence type="ECO:0000259" key="1">
    <source>
        <dbReference type="PROSITE" id="PS50011"/>
    </source>
</evidence>
<protein>
    <recommendedName>
        <fullName evidence="1">Protein kinase domain-containing protein</fullName>
    </recommendedName>
</protein>
<organism evidence="2 3">
    <name type="scientific">Ceratodon purpureus</name>
    <name type="common">Fire moss</name>
    <name type="synonym">Dicranum purpureum</name>
    <dbReference type="NCBI Taxonomy" id="3225"/>
    <lineage>
        <taxon>Eukaryota</taxon>
        <taxon>Viridiplantae</taxon>
        <taxon>Streptophyta</taxon>
        <taxon>Embryophyta</taxon>
        <taxon>Bryophyta</taxon>
        <taxon>Bryophytina</taxon>
        <taxon>Bryopsida</taxon>
        <taxon>Dicranidae</taxon>
        <taxon>Pseudoditrichales</taxon>
        <taxon>Ditrichaceae</taxon>
        <taxon>Ceratodon</taxon>
    </lineage>
</organism>
<gene>
    <name evidence="2" type="ORF">KC19_12G104100</name>
</gene>
<dbReference type="GO" id="GO:0007165">
    <property type="term" value="P:signal transduction"/>
    <property type="evidence" value="ECO:0007669"/>
    <property type="project" value="TreeGrafter"/>
</dbReference>
<dbReference type="InterPro" id="IPR008271">
    <property type="entry name" value="Ser/Thr_kinase_AS"/>
</dbReference>
<dbReference type="InterPro" id="IPR050167">
    <property type="entry name" value="Ser_Thr_protein_kinase"/>
</dbReference>
<evidence type="ECO:0000313" key="3">
    <source>
        <dbReference type="Proteomes" id="UP000822688"/>
    </source>
</evidence>
<dbReference type="PROSITE" id="PS00108">
    <property type="entry name" value="PROTEIN_KINASE_ST"/>
    <property type="match status" value="1"/>
</dbReference>
<dbReference type="InterPro" id="IPR011009">
    <property type="entry name" value="Kinase-like_dom_sf"/>
</dbReference>
<dbReference type="PANTHER" id="PTHR23257">
    <property type="entry name" value="SERINE-THREONINE PROTEIN KINASE"/>
    <property type="match status" value="1"/>
</dbReference>
<dbReference type="EMBL" id="CM026433">
    <property type="protein sequence ID" value="KAG0554601.1"/>
    <property type="molecule type" value="Genomic_DNA"/>
</dbReference>
<dbReference type="GO" id="GO:0005524">
    <property type="term" value="F:ATP binding"/>
    <property type="evidence" value="ECO:0007669"/>
    <property type="project" value="InterPro"/>
</dbReference>
<evidence type="ECO:0000313" key="2">
    <source>
        <dbReference type="EMBL" id="KAG0554601.1"/>
    </source>
</evidence>
<dbReference type="GO" id="GO:0005737">
    <property type="term" value="C:cytoplasm"/>
    <property type="evidence" value="ECO:0007669"/>
    <property type="project" value="TreeGrafter"/>
</dbReference>
<sequence length="189" mass="21423">MYRVAQGMHQLHSYGIVHRDLKASNVLVDPSGDGEYLYCCVADFESSVGVIGTGFWRAPEILQACRERNVSNRLELFSESADTYSYGMTCYEVLTGRVPFQNHPLSKECALLTDLVINQHLRPEVPEHVDDWARGLLEWCWQSDPAARPSFEEILSFIEANSEVDYIKEEAARRMVVVDEEIEASNMGS</sequence>
<reference evidence="2" key="1">
    <citation type="submission" date="2020-06" db="EMBL/GenBank/DDBJ databases">
        <title>WGS assembly of Ceratodon purpureus strain R40.</title>
        <authorList>
            <person name="Carey S.B."/>
            <person name="Jenkins J."/>
            <person name="Shu S."/>
            <person name="Lovell J.T."/>
            <person name="Sreedasyam A."/>
            <person name="Maumus F."/>
            <person name="Tiley G.P."/>
            <person name="Fernandez-Pozo N."/>
            <person name="Barry K."/>
            <person name="Chen C."/>
            <person name="Wang M."/>
            <person name="Lipzen A."/>
            <person name="Daum C."/>
            <person name="Saski C.A."/>
            <person name="Payton A.C."/>
            <person name="Mcbreen J.C."/>
            <person name="Conrad R.E."/>
            <person name="Kollar L.M."/>
            <person name="Olsson S."/>
            <person name="Huttunen S."/>
            <person name="Landis J.B."/>
            <person name="Wickett N.J."/>
            <person name="Johnson M.G."/>
            <person name="Rensing S.A."/>
            <person name="Grimwood J."/>
            <person name="Schmutz J."/>
            <person name="Mcdaniel S.F."/>
        </authorList>
    </citation>
    <scope>NUCLEOTIDE SEQUENCE</scope>
    <source>
        <strain evidence="2">R40</strain>
    </source>
</reference>